<dbReference type="Proteomes" id="UP000593567">
    <property type="component" value="Unassembled WGS sequence"/>
</dbReference>
<dbReference type="InterPro" id="IPR020843">
    <property type="entry name" value="ER"/>
</dbReference>
<evidence type="ECO:0000256" key="13">
    <source>
        <dbReference type="ARBA" id="ARBA00022801"/>
    </source>
</evidence>
<evidence type="ECO:0000256" key="42">
    <source>
        <dbReference type="ARBA" id="ARBA00047897"/>
    </source>
</evidence>
<keyword evidence="70" id="KW-1185">Reference proteome</keyword>
<evidence type="ECO:0000313" key="70">
    <source>
        <dbReference type="Proteomes" id="UP000593567"/>
    </source>
</evidence>
<dbReference type="InterPro" id="IPR049900">
    <property type="entry name" value="PKS_mFAS_DH"/>
</dbReference>
<evidence type="ECO:0000256" key="49">
    <source>
        <dbReference type="ARBA" id="ARBA00048506"/>
    </source>
</evidence>
<dbReference type="SMART" id="SM00825">
    <property type="entry name" value="PKS_KS"/>
    <property type="match status" value="1"/>
</dbReference>
<dbReference type="SUPFAM" id="SSF55048">
    <property type="entry name" value="Probable ACP-binding domain of malonyl-CoA ACP transacylase"/>
    <property type="match status" value="1"/>
</dbReference>
<name>A0A7J7KIR5_BUGNE</name>
<evidence type="ECO:0000256" key="10">
    <source>
        <dbReference type="ARBA" id="ARBA00022553"/>
    </source>
</evidence>
<dbReference type="FunFam" id="3.40.50.720:FF:000209">
    <property type="entry name" value="Polyketide synthase Pks12"/>
    <property type="match status" value="1"/>
</dbReference>
<comment type="catalytic activity">
    <reaction evidence="58">
        <text>3-oxododecanoyl-[ACP] + NADPH + H(+) = (3R)-hydroxydodecanoyl-[ACP] + NADP(+)</text>
        <dbReference type="Rhea" id="RHEA:41872"/>
        <dbReference type="Rhea" id="RHEA-COMP:9641"/>
        <dbReference type="Rhea" id="RHEA-COMP:9642"/>
        <dbReference type="ChEBI" id="CHEBI:15378"/>
        <dbReference type="ChEBI" id="CHEBI:57783"/>
        <dbReference type="ChEBI" id="CHEBI:58349"/>
        <dbReference type="ChEBI" id="CHEBI:78469"/>
        <dbReference type="ChEBI" id="CHEBI:78470"/>
    </reaction>
    <physiologicalReaction direction="left-to-right" evidence="58">
        <dbReference type="Rhea" id="RHEA:41873"/>
    </physiologicalReaction>
</comment>
<evidence type="ECO:0000256" key="53">
    <source>
        <dbReference type="ARBA" id="ARBA00048704"/>
    </source>
</evidence>
<evidence type="ECO:0000256" key="57">
    <source>
        <dbReference type="ARBA" id="ARBA00049171"/>
    </source>
</evidence>
<proteinExistence type="predicted"/>
<comment type="catalytic activity">
    <reaction evidence="29">
        <text>(3R)-hydroxyoctadecanoyl-[ACP] = (2E)-octadecenoyl-[ACP] + H2O</text>
        <dbReference type="Rhea" id="RHEA:41924"/>
        <dbReference type="Rhea" id="RHEA-COMP:9654"/>
        <dbReference type="Rhea" id="RHEA-COMP:9655"/>
        <dbReference type="ChEBI" id="CHEBI:15377"/>
        <dbReference type="ChEBI" id="CHEBI:78488"/>
        <dbReference type="ChEBI" id="CHEBI:78489"/>
    </reaction>
    <physiologicalReaction direction="left-to-right" evidence="29">
        <dbReference type="Rhea" id="RHEA:41925"/>
    </physiologicalReaction>
</comment>
<evidence type="ECO:0000256" key="22">
    <source>
        <dbReference type="ARBA" id="ARBA00023268"/>
    </source>
</evidence>
<evidence type="ECO:0000256" key="54">
    <source>
        <dbReference type="ARBA" id="ARBA00048935"/>
    </source>
</evidence>
<comment type="catalytic activity">
    <reaction evidence="45">
        <text>hexadecanoyl-[ACP] + malonyl-[ACP] + H(+) = 3-oxooctadecanoyl-[ACP] + holo-[ACP] + CO2</text>
        <dbReference type="Rhea" id="RHEA:41916"/>
        <dbReference type="Rhea" id="RHEA-COMP:9623"/>
        <dbReference type="Rhea" id="RHEA-COMP:9652"/>
        <dbReference type="Rhea" id="RHEA-COMP:9653"/>
        <dbReference type="Rhea" id="RHEA-COMP:9685"/>
        <dbReference type="ChEBI" id="CHEBI:15378"/>
        <dbReference type="ChEBI" id="CHEBI:16526"/>
        <dbReference type="ChEBI" id="CHEBI:64479"/>
        <dbReference type="ChEBI" id="CHEBI:78449"/>
        <dbReference type="ChEBI" id="CHEBI:78483"/>
        <dbReference type="ChEBI" id="CHEBI:78487"/>
    </reaction>
    <physiologicalReaction direction="left-to-right" evidence="45">
        <dbReference type="Rhea" id="RHEA:41917"/>
    </physiologicalReaction>
</comment>
<dbReference type="FunFam" id="1.10.1200.10:FF:000013">
    <property type="entry name" value="Fatty acid synthase"/>
    <property type="match status" value="1"/>
</dbReference>
<evidence type="ECO:0000256" key="1">
    <source>
        <dbReference type="ARBA" id="ARBA00005189"/>
    </source>
</evidence>
<comment type="catalytic activity">
    <reaction evidence="26">
        <text>(3R)-hydroxydecanoyl-[ACP] = (2E)-decenoyl-[ACP] + H2O</text>
        <dbReference type="Rhea" id="RHEA:41860"/>
        <dbReference type="Rhea" id="RHEA-COMP:9638"/>
        <dbReference type="Rhea" id="RHEA-COMP:9639"/>
        <dbReference type="ChEBI" id="CHEBI:15377"/>
        <dbReference type="ChEBI" id="CHEBI:78466"/>
        <dbReference type="ChEBI" id="CHEBI:78467"/>
    </reaction>
    <physiologicalReaction direction="left-to-right" evidence="26">
        <dbReference type="Rhea" id="RHEA:41861"/>
    </physiologicalReaction>
</comment>
<comment type="catalytic activity">
    <reaction evidence="47">
        <text>tetradecanoyl-[ACP] + H2O = tetradecanoate + holo-[ACP] + H(+)</text>
        <dbReference type="Rhea" id="RHEA:30123"/>
        <dbReference type="Rhea" id="RHEA-COMP:9648"/>
        <dbReference type="Rhea" id="RHEA-COMP:9685"/>
        <dbReference type="ChEBI" id="CHEBI:15377"/>
        <dbReference type="ChEBI" id="CHEBI:15378"/>
        <dbReference type="ChEBI" id="CHEBI:30807"/>
        <dbReference type="ChEBI" id="CHEBI:64479"/>
        <dbReference type="ChEBI" id="CHEBI:78477"/>
        <dbReference type="EC" id="3.1.2.14"/>
    </reaction>
    <physiologicalReaction direction="left-to-right" evidence="47">
        <dbReference type="Rhea" id="RHEA:30124"/>
    </physiologicalReaction>
</comment>
<dbReference type="CDD" id="cd08954">
    <property type="entry name" value="KR_1_FAS_SDR_x"/>
    <property type="match status" value="1"/>
</dbReference>
<dbReference type="Pfam" id="PF16197">
    <property type="entry name" value="KAsynt_C_assoc"/>
    <property type="match status" value="1"/>
</dbReference>
<comment type="catalytic activity">
    <reaction evidence="33">
        <text>acetyl-CoA + n malonyl-CoA + 2n NADPH + 2n H(+) = a long-chain fatty acid + (n+1) CoA + n CO2 + 2n NADP(+).</text>
        <dbReference type="EC" id="2.3.1.85"/>
    </reaction>
</comment>
<comment type="catalytic activity">
    <reaction evidence="42">
        <text>(2E)-hexenoyl-[ACP] + NADPH + H(+) = hexanoyl-[ACP] + NADP(+)</text>
        <dbReference type="Rhea" id="RHEA:41832"/>
        <dbReference type="Rhea" id="RHEA-COMP:9631"/>
        <dbReference type="Rhea" id="RHEA-COMP:9632"/>
        <dbReference type="ChEBI" id="CHEBI:15378"/>
        <dbReference type="ChEBI" id="CHEBI:57783"/>
        <dbReference type="ChEBI" id="CHEBI:58349"/>
        <dbReference type="ChEBI" id="CHEBI:78458"/>
        <dbReference type="ChEBI" id="CHEBI:78459"/>
    </reaction>
    <physiologicalReaction direction="left-to-right" evidence="42">
        <dbReference type="Rhea" id="RHEA:41833"/>
    </physiologicalReaction>
</comment>
<comment type="caution">
    <text evidence="69">The sequence shown here is derived from an EMBL/GenBank/DDBJ whole genome shotgun (WGS) entry which is preliminary data.</text>
</comment>
<evidence type="ECO:0000256" key="4">
    <source>
        <dbReference type="ARBA" id="ARBA00012873"/>
    </source>
</evidence>
<keyword evidence="13" id="KW-0378">Hydrolase</keyword>
<comment type="catalytic activity">
    <reaction evidence="44">
        <text>acetyl-[ACP] + malonyl-[ACP] + H(+) = 3-oxobutanoyl-[ACP] + holo-[ACP] + CO2</text>
        <dbReference type="Rhea" id="RHEA:41800"/>
        <dbReference type="Rhea" id="RHEA-COMP:9621"/>
        <dbReference type="Rhea" id="RHEA-COMP:9623"/>
        <dbReference type="Rhea" id="RHEA-COMP:9625"/>
        <dbReference type="Rhea" id="RHEA-COMP:9685"/>
        <dbReference type="ChEBI" id="CHEBI:15378"/>
        <dbReference type="ChEBI" id="CHEBI:16526"/>
        <dbReference type="ChEBI" id="CHEBI:64479"/>
        <dbReference type="ChEBI" id="CHEBI:78446"/>
        <dbReference type="ChEBI" id="CHEBI:78449"/>
        <dbReference type="ChEBI" id="CHEBI:78450"/>
    </reaction>
    <physiologicalReaction direction="left-to-right" evidence="44">
        <dbReference type="Rhea" id="RHEA:41801"/>
    </physiologicalReaction>
</comment>
<comment type="catalytic activity">
    <reaction evidence="35">
        <text>hexanoyl-[ACP] + malonyl-[ACP] + H(+) = 3-oxooctanoyl-[ACP] + holo-[ACP] + CO2</text>
        <dbReference type="Rhea" id="RHEA:41836"/>
        <dbReference type="Rhea" id="RHEA-COMP:9623"/>
        <dbReference type="Rhea" id="RHEA-COMP:9632"/>
        <dbReference type="Rhea" id="RHEA-COMP:9633"/>
        <dbReference type="Rhea" id="RHEA-COMP:9685"/>
        <dbReference type="ChEBI" id="CHEBI:15378"/>
        <dbReference type="ChEBI" id="CHEBI:16526"/>
        <dbReference type="ChEBI" id="CHEBI:64479"/>
        <dbReference type="ChEBI" id="CHEBI:78449"/>
        <dbReference type="ChEBI" id="CHEBI:78459"/>
        <dbReference type="ChEBI" id="CHEBI:78460"/>
    </reaction>
    <physiologicalReaction direction="left-to-right" evidence="35">
        <dbReference type="Rhea" id="RHEA:41837"/>
    </physiologicalReaction>
</comment>
<dbReference type="SMART" id="SM00827">
    <property type="entry name" value="PKS_AT"/>
    <property type="match status" value="1"/>
</dbReference>
<evidence type="ECO:0000256" key="6">
    <source>
        <dbReference type="ARBA" id="ARBA00013191"/>
    </source>
</evidence>
<dbReference type="Gene3D" id="3.40.50.150">
    <property type="entry name" value="Vaccinia Virus protein VP39"/>
    <property type="match status" value="1"/>
</dbReference>
<dbReference type="InterPro" id="IPR036736">
    <property type="entry name" value="ACP-like_sf"/>
</dbReference>
<keyword evidence="8" id="KW-0596">Phosphopantetheine</keyword>
<gene>
    <name evidence="69" type="ORF">EB796_003871</name>
</gene>
<dbReference type="SMART" id="SM00829">
    <property type="entry name" value="PKS_ER"/>
    <property type="match status" value="1"/>
</dbReference>
<evidence type="ECO:0000256" key="29">
    <source>
        <dbReference type="ARBA" id="ARBA00023399"/>
    </source>
</evidence>
<dbReference type="Pfam" id="PF00698">
    <property type="entry name" value="Acyl_transf_1"/>
    <property type="match status" value="1"/>
</dbReference>
<evidence type="ECO:0000256" key="44">
    <source>
        <dbReference type="ARBA" id="ARBA00047961"/>
    </source>
</evidence>
<dbReference type="InterPro" id="IPR018201">
    <property type="entry name" value="Ketoacyl_synth_AS"/>
</dbReference>
<dbReference type="InterPro" id="IPR020806">
    <property type="entry name" value="PKS_PP-bd"/>
</dbReference>
<evidence type="ECO:0000313" key="69">
    <source>
        <dbReference type="EMBL" id="KAF6037821.1"/>
    </source>
</evidence>
<dbReference type="InterPro" id="IPR049552">
    <property type="entry name" value="PKS_DH_N"/>
</dbReference>
<comment type="catalytic activity">
    <reaction evidence="34">
        <text>3-oxooctadecanoyl-[ACP] + NADPH + H(+) = (3R)-hydroxyoctadecanoyl-[ACP] + NADP(+)</text>
        <dbReference type="Rhea" id="RHEA:41920"/>
        <dbReference type="Rhea" id="RHEA-COMP:9653"/>
        <dbReference type="Rhea" id="RHEA-COMP:9654"/>
        <dbReference type="ChEBI" id="CHEBI:15378"/>
        <dbReference type="ChEBI" id="CHEBI:57783"/>
        <dbReference type="ChEBI" id="CHEBI:58349"/>
        <dbReference type="ChEBI" id="CHEBI:78487"/>
        <dbReference type="ChEBI" id="CHEBI:78488"/>
    </reaction>
    <physiologicalReaction direction="left-to-right" evidence="34">
        <dbReference type="Rhea" id="RHEA:41921"/>
    </physiologicalReaction>
</comment>
<evidence type="ECO:0000256" key="48">
    <source>
        <dbReference type="ARBA" id="ARBA00048420"/>
    </source>
</evidence>
<dbReference type="GO" id="GO:0004316">
    <property type="term" value="F:3-oxoacyl-[acyl-carrier-protein] reductase (NADPH) activity"/>
    <property type="evidence" value="ECO:0007669"/>
    <property type="project" value="UniProtKB-EC"/>
</dbReference>
<keyword evidence="19" id="KW-0520">NAD</keyword>
<dbReference type="SUPFAM" id="SSF53474">
    <property type="entry name" value="alpha/beta-Hydrolases"/>
    <property type="match status" value="1"/>
</dbReference>
<comment type="catalytic activity">
    <reaction evidence="36">
        <text>a (3R)-hydroxyacyl-[ACP] + NADP(+) = a 3-oxoacyl-[ACP] + NADPH + H(+)</text>
        <dbReference type="Rhea" id="RHEA:17397"/>
        <dbReference type="Rhea" id="RHEA-COMP:9916"/>
        <dbReference type="Rhea" id="RHEA-COMP:9945"/>
        <dbReference type="ChEBI" id="CHEBI:15378"/>
        <dbReference type="ChEBI" id="CHEBI:57783"/>
        <dbReference type="ChEBI" id="CHEBI:58349"/>
        <dbReference type="ChEBI" id="CHEBI:78776"/>
        <dbReference type="ChEBI" id="CHEBI:78827"/>
        <dbReference type="EC" id="1.1.1.100"/>
    </reaction>
    <physiologicalReaction direction="right-to-left" evidence="36">
        <dbReference type="Rhea" id="RHEA:17399"/>
    </physiologicalReaction>
</comment>
<evidence type="ECO:0000256" key="38">
    <source>
        <dbReference type="ARBA" id="ARBA00047451"/>
    </source>
</evidence>
<evidence type="ECO:0000256" key="55">
    <source>
        <dbReference type="ARBA" id="ARBA00049019"/>
    </source>
</evidence>
<reference evidence="69" key="1">
    <citation type="submission" date="2020-06" db="EMBL/GenBank/DDBJ databases">
        <title>Draft genome of Bugula neritina, a colonial animal packing powerful symbionts and potential medicines.</title>
        <authorList>
            <person name="Rayko M."/>
        </authorList>
    </citation>
    <scope>NUCLEOTIDE SEQUENCE [LARGE SCALE GENOMIC DNA]</scope>
    <source>
        <strain evidence="69">Kwan_BN1</strain>
    </source>
</reference>
<protein>
    <recommendedName>
        <fullName evidence="7">Fatty acid synthase</fullName>
        <ecNumber evidence="5">1.1.1.100</ecNumber>
        <ecNumber evidence="2">1.3.1.39</ecNumber>
        <ecNumber evidence="6">2.3.1.41</ecNumber>
        <ecNumber evidence="4">2.3.1.85</ecNumber>
        <ecNumber evidence="3">3.1.2.14</ecNumber>
    </recommendedName>
</protein>
<evidence type="ECO:0000256" key="41">
    <source>
        <dbReference type="ARBA" id="ARBA00047810"/>
    </source>
</evidence>
<comment type="catalytic activity">
    <reaction evidence="61">
        <text>butanoyl-[ACP] + malonyl-[ACP] + H(+) = 3-oxohexanoyl-[ACP] + holo-[ACP] + CO2</text>
        <dbReference type="Rhea" id="RHEA:41820"/>
        <dbReference type="Rhea" id="RHEA-COMP:9623"/>
        <dbReference type="Rhea" id="RHEA-COMP:9628"/>
        <dbReference type="Rhea" id="RHEA-COMP:9629"/>
        <dbReference type="Rhea" id="RHEA-COMP:9685"/>
        <dbReference type="ChEBI" id="CHEBI:15378"/>
        <dbReference type="ChEBI" id="CHEBI:16526"/>
        <dbReference type="ChEBI" id="CHEBI:64479"/>
        <dbReference type="ChEBI" id="CHEBI:78449"/>
        <dbReference type="ChEBI" id="CHEBI:78454"/>
        <dbReference type="ChEBI" id="CHEBI:78456"/>
    </reaction>
    <physiologicalReaction direction="left-to-right" evidence="61">
        <dbReference type="Rhea" id="RHEA:41821"/>
    </physiologicalReaction>
</comment>
<dbReference type="CDD" id="cd00833">
    <property type="entry name" value="PKS"/>
    <property type="match status" value="1"/>
</dbReference>
<dbReference type="Gene3D" id="3.40.50.720">
    <property type="entry name" value="NAD(P)-binding Rossmann-like Domain"/>
    <property type="match status" value="1"/>
</dbReference>
<evidence type="ECO:0000256" key="17">
    <source>
        <dbReference type="ARBA" id="ARBA00022990"/>
    </source>
</evidence>
<evidence type="ECO:0000256" key="2">
    <source>
        <dbReference type="ARBA" id="ARBA00012004"/>
    </source>
</evidence>
<keyword evidence="21" id="KW-0275">Fatty acid biosynthesis</keyword>
<dbReference type="Gene3D" id="3.30.70.3290">
    <property type="match status" value="1"/>
</dbReference>
<feature type="active site" description="Proton acceptor; for dehydratase activity" evidence="64">
    <location>
        <position position="934"/>
    </location>
</feature>
<comment type="catalytic activity">
    <reaction evidence="60">
        <text>3-oxooctanoyl-[ACP] + NADPH + H(+) = (3R)-hydroxyoctanoyl-[ACP] + NADP(+)</text>
        <dbReference type="Rhea" id="RHEA:41840"/>
        <dbReference type="Rhea" id="RHEA-COMP:9633"/>
        <dbReference type="Rhea" id="RHEA-COMP:9634"/>
        <dbReference type="ChEBI" id="CHEBI:15378"/>
        <dbReference type="ChEBI" id="CHEBI:57783"/>
        <dbReference type="ChEBI" id="CHEBI:58349"/>
        <dbReference type="ChEBI" id="CHEBI:78460"/>
        <dbReference type="ChEBI" id="CHEBI:78461"/>
    </reaction>
    <physiologicalReaction direction="left-to-right" evidence="60">
        <dbReference type="Rhea" id="RHEA:41841"/>
    </physiologicalReaction>
</comment>
<evidence type="ECO:0000256" key="45">
    <source>
        <dbReference type="ARBA" id="ARBA00048051"/>
    </source>
</evidence>
<evidence type="ECO:0000256" key="39">
    <source>
        <dbReference type="ARBA" id="ARBA00047500"/>
    </source>
</evidence>
<dbReference type="EC" id="2.3.1.41" evidence="6"/>
<comment type="catalytic activity">
    <reaction evidence="54">
        <text>3-oxotetradecanoyl-[ACP] + NADPH + H(+) = (3R)-hydroxytetradecanoyl-[ACP] + NADP(+)</text>
        <dbReference type="Rhea" id="RHEA:41888"/>
        <dbReference type="Rhea" id="RHEA-COMP:9645"/>
        <dbReference type="Rhea" id="RHEA-COMP:9646"/>
        <dbReference type="ChEBI" id="CHEBI:15378"/>
        <dbReference type="ChEBI" id="CHEBI:57783"/>
        <dbReference type="ChEBI" id="CHEBI:58349"/>
        <dbReference type="ChEBI" id="CHEBI:78473"/>
        <dbReference type="ChEBI" id="CHEBI:78474"/>
    </reaction>
    <physiologicalReaction direction="left-to-right" evidence="54">
        <dbReference type="Rhea" id="RHEA:41889"/>
    </physiologicalReaction>
</comment>
<dbReference type="GO" id="GO:0016297">
    <property type="term" value="F:fatty acyl-[ACP] hydrolase activity"/>
    <property type="evidence" value="ECO:0007669"/>
    <property type="project" value="UniProtKB-EC"/>
</dbReference>
<evidence type="ECO:0000256" key="58">
    <source>
        <dbReference type="ARBA" id="ARBA00049263"/>
    </source>
</evidence>
<keyword evidence="15" id="KW-0521">NADP</keyword>
<keyword evidence="20" id="KW-0443">Lipid metabolism</keyword>
<keyword evidence="14" id="KW-0276">Fatty acid metabolism</keyword>
<comment type="catalytic activity">
    <reaction evidence="27">
        <text>a (3R)-hydroxyacyl-[ACP] = a (2E)-enoyl-[ACP] + H2O</text>
        <dbReference type="Rhea" id="RHEA:13097"/>
        <dbReference type="Rhea" id="RHEA-COMP:9925"/>
        <dbReference type="Rhea" id="RHEA-COMP:9945"/>
        <dbReference type="ChEBI" id="CHEBI:15377"/>
        <dbReference type="ChEBI" id="CHEBI:78784"/>
        <dbReference type="ChEBI" id="CHEBI:78827"/>
        <dbReference type="EC" id="4.2.1.59"/>
    </reaction>
    <physiologicalReaction direction="left-to-right" evidence="27">
        <dbReference type="Rhea" id="RHEA:13098"/>
    </physiologicalReaction>
</comment>
<evidence type="ECO:0000256" key="36">
    <source>
        <dbReference type="ARBA" id="ARBA00047400"/>
    </source>
</evidence>
<dbReference type="InterPro" id="IPR013968">
    <property type="entry name" value="PKS_KR"/>
</dbReference>
<dbReference type="InterPro" id="IPR011032">
    <property type="entry name" value="GroES-like_sf"/>
</dbReference>
<evidence type="ECO:0000256" key="19">
    <source>
        <dbReference type="ARBA" id="ARBA00023027"/>
    </source>
</evidence>
<dbReference type="SUPFAM" id="SSF53901">
    <property type="entry name" value="Thiolase-like"/>
    <property type="match status" value="1"/>
</dbReference>
<evidence type="ECO:0000256" key="46">
    <source>
        <dbReference type="ARBA" id="ARBA00048281"/>
    </source>
</evidence>
<dbReference type="InterPro" id="IPR014031">
    <property type="entry name" value="Ketoacyl_synth_C"/>
</dbReference>
<evidence type="ECO:0000256" key="18">
    <source>
        <dbReference type="ARBA" id="ARBA00023002"/>
    </source>
</evidence>
<dbReference type="InterPro" id="IPR009081">
    <property type="entry name" value="PP-bd_ACP"/>
</dbReference>
<comment type="catalytic activity">
    <reaction evidence="23">
        <text>(3R)-hydroxyoctanoyl-[ACP] = (2E)-octenoyl-[ACP] + H2O</text>
        <dbReference type="Rhea" id="RHEA:41844"/>
        <dbReference type="Rhea" id="RHEA-COMP:9634"/>
        <dbReference type="Rhea" id="RHEA-COMP:9635"/>
        <dbReference type="ChEBI" id="CHEBI:15377"/>
        <dbReference type="ChEBI" id="CHEBI:78461"/>
        <dbReference type="ChEBI" id="CHEBI:78462"/>
    </reaction>
    <physiologicalReaction direction="left-to-right" evidence="23">
        <dbReference type="Rhea" id="RHEA:41845"/>
    </physiologicalReaction>
</comment>
<dbReference type="Gene3D" id="3.90.180.10">
    <property type="entry name" value="Medium-chain alcohol dehydrogenases, catalytic domain"/>
    <property type="match status" value="1"/>
</dbReference>
<dbReference type="PANTHER" id="PTHR43775:SF7">
    <property type="entry name" value="FATTY ACID SYNTHASE"/>
    <property type="match status" value="1"/>
</dbReference>
<dbReference type="EC" id="1.1.1.100" evidence="5"/>
<evidence type="ECO:0000256" key="65">
    <source>
        <dbReference type="SAM" id="MobiDB-lite"/>
    </source>
</evidence>
<comment type="catalytic activity">
    <reaction evidence="39">
        <text>(2E)-butenoyl-[ACP] + NADPH + H(+) = butanoyl-[ACP] + NADP(+)</text>
        <dbReference type="Rhea" id="RHEA:41812"/>
        <dbReference type="Rhea" id="RHEA-COMP:9627"/>
        <dbReference type="Rhea" id="RHEA-COMP:9628"/>
        <dbReference type="ChEBI" id="CHEBI:15378"/>
        <dbReference type="ChEBI" id="CHEBI:57783"/>
        <dbReference type="ChEBI" id="CHEBI:58349"/>
        <dbReference type="ChEBI" id="CHEBI:78453"/>
        <dbReference type="ChEBI" id="CHEBI:78454"/>
    </reaction>
    <physiologicalReaction direction="left-to-right" evidence="39">
        <dbReference type="Rhea" id="RHEA:41813"/>
    </physiologicalReaction>
</comment>
<comment type="catalytic activity">
    <reaction evidence="40">
        <text>dodecanoyl-[ACP] + malonyl-[ACP] + H(+) = 3-oxotetradecanoyl-[ACP] + holo-[ACP] + CO2</text>
        <dbReference type="Rhea" id="RHEA:41884"/>
        <dbReference type="Rhea" id="RHEA-COMP:9623"/>
        <dbReference type="Rhea" id="RHEA-COMP:9644"/>
        <dbReference type="Rhea" id="RHEA-COMP:9645"/>
        <dbReference type="Rhea" id="RHEA-COMP:9685"/>
        <dbReference type="ChEBI" id="CHEBI:15378"/>
        <dbReference type="ChEBI" id="CHEBI:16526"/>
        <dbReference type="ChEBI" id="CHEBI:64479"/>
        <dbReference type="ChEBI" id="CHEBI:65264"/>
        <dbReference type="ChEBI" id="CHEBI:78449"/>
        <dbReference type="ChEBI" id="CHEBI:78473"/>
    </reaction>
    <physiologicalReaction direction="left-to-right" evidence="40">
        <dbReference type="Rhea" id="RHEA:41885"/>
    </physiologicalReaction>
</comment>
<dbReference type="PROSITE" id="PS50075">
    <property type="entry name" value="CARRIER"/>
    <property type="match status" value="1"/>
</dbReference>
<evidence type="ECO:0000259" key="68">
    <source>
        <dbReference type="PROSITE" id="PS52019"/>
    </source>
</evidence>
<evidence type="ECO:0000256" key="9">
    <source>
        <dbReference type="ARBA" id="ARBA00022516"/>
    </source>
</evidence>
<comment type="catalytic activity">
    <reaction evidence="62">
        <text>(2E)-decenoyl-[ACP] + NADPH + H(+) = decanoyl-[ACP] + NADP(+)</text>
        <dbReference type="Rhea" id="RHEA:41864"/>
        <dbReference type="Rhea" id="RHEA-COMP:9639"/>
        <dbReference type="Rhea" id="RHEA-COMP:9640"/>
        <dbReference type="ChEBI" id="CHEBI:15378"/>
        <dbReference type="ChEBI" id="CHEBI:57783"/>
        <dbReference type="ChEBI" id="CHEBI:58349"/>
        <dbReference type="ChEBI" id="CHEBI:78467"/>
        <dbReference type="ChEBI" id="CHEBI:78468"/>
    </reaction>
    <physiologicalReaction direction="left-to-right" evidence="62">
        <dbReference type="Rhea" id="RHEA:41865"/>
    </physiologicalReaction>
</comment>
<dbReference type="InterPro" id="IPR014030">
    <property type="entry name" value="Ketoacyl_synth_N"/>
</dbReference>
<dbReference type="InterPro" id="IPR050091">
    <property type="entry name" value="PKS_NRPS_Biosynth_Enz"/>
</dbReference>
<dbReference type="SUPFAM" id="SSF50129">
    <property type="entry name" value="GroES-like"/>
    <property type="match status" value="1"/>
</dbReference>
<dbReference type="InterPro" id="IPR001227">
    <property type="entry name" value="Ac_transferase_dom_sf"/>
</dbReference>
<keyword evidence="12" id="KW-0702">S-nitrosylation</keyword>
<dbReference type="CDD" id="cd05195">
    <property type="entry name" value="enoyl_red"/>
    <property type="match status" value="1"/>
</dbReference>
<dbReference type="InterPro" id="IPR049391">
    <property type="entry name" value="FAS_pseudo-KR"/>
</dbReference>
<evidence type="ECO:0000256" key="52">
    <source>
        <dbReference type="ARBA" id="ARBA00048691"/>
    </source>
</evidence>
<dbReference type="GO" id="GO:0141148">
    <property type="term" value="F:enoyl-[acyl-carrier-protein] reductase (NADPH) activity"/>
    <property type="evidence" value="ECO:0007669"/>
    <property type="project" value="UniProtKB-EC"/>
</dbReference>
<dbReference type="EC" id="1.3.1.39" evidence="2"/>
<dbReference type="PROSITE" id="PS52004">
    <property type="entry name" value="KS3_2"/>
    <property type="match status" value="1"/>
</dbReference>
<dbReference type="InterPro" id="IPR020841">
    <property type="entry name" value="PKS_Beta-ketoAc_synthase_dom"/>
</dbReference>
<dbReference type="SMART" id="SM00823">
    <property type="entry name" value="PKS_PP"/>
    <property type="match status" value="1"/>
</dbReference>
<keyword evidence="9" id="KW-0444">Lipid biosynthesis</keyword>
<comment type="function">
    <text evidence="32">Fatty acid synthetase is a multifunctional enzyme that catalyzes the de novo biosynthesis of long-chain saturated fatty acids starting from acetyl-CoA and malonyl-CoA in the presence of NADPH. This multifunctional protein contains 7 catalytic activities and a site for the binding of the prosthetic group 4'-phosphopantetheine of the acyl carrier protein ([ACP]) domain.</text>
</comment>
<dbReference type="Pfam" id="PF13602">
    <property type="entry name" value="ADH_zinc_N_2"/>
    <property type="match status" value="1"/>
</dbReference>
<evidence type="ECO:0000256" key="16">
    <source>
        <dbReference type="ARBA" id="ARBA00022898"/>
    </source>
</evidence>
<comment type="catalytic activity">
    <reaction evidence="56">
        <text>decanoyl-[ACP] + malonyl-[ACP] + H(+) = 3-oxododecanoyl-[ACP] + holo-[ACP] + CO2</text>
        <dbReference type="Rhea" id="RHEA:41868"/>
        <dbReference type="Rhea" id="RHEA-COMP:9623"/>
        <dbReference type="Rhea" id="RHEA-COMP:9640"/>
        <dbReference type="Rhea" id="RHEA-COMP:9641"/>
        <dbReference type="Rhea" id="RHEA-COMP:9685"/>
        <dbReference type="ChEBI" id="CHEBI:15378"/>
        <dbReference type="ChEBI" id="CHEBI:16526"/>
        <dbReference type="ChEBI" id="CHEBI:64479"/>
        <dbReference type="ChEBI" id="CHEBI:78449"/>
        <dbReference type="ChEBI" id="CHEBI:78468"/>
        <dbReference type="ChEBI" id="CHEBI:78469"/>
    </reaction>
    <physiologicalReaction direction="left-to-right" evidence="56">
        <dbReference type="Rhea" id="RHEA:41869"/>
    </physiologicalReaction>
</comment>
<evidence type="ECO:0000256" key="63">
    <source>
        <dbReference type="ARBA" id="ARBA00049533"/>
    </source>
</evidence>
<feature type="domain" description="Carrier" evidence="66">
    <location>
        <begin position="2129"/>
        <end position="2209"/>
    </location>
</feature>
<dbReference type="GO" id="GO:0019171">
    <property type="term" value="F:(3R)-hydroxyacyl-[acyl-carrier-protein] dehydratase activity"/>
    <property type="evidence" value="ECO:0007669"/>
    <property type="project" value="UniProtKB-EC"/>
</dbReference>
<comment type="catalytic activity">
    <reaction evidence="24">
        <text>(3R)-hydroxydodecanoyl-[ACP] = (2E)-dodecenoyl-[ACP] + H2O</text>
        <dbReference type="Rhea" id="RHEA:41876"/>
        <dbReference type="Rhea" id="RHEA-COMP:9642"/>
        <dbReference type="Rhea" id="RHEA-COMP:9643"/>
        <dbReference type="ChEBI" id="CHEBI:15377"/>
        <dbReference type="ChEBI" id="CHEBI:78470"/>
        <dbReference type="ChEBI" id="CHEBI:78472"/>
    </reaction>
    <physiologicalReaction direction="left-to-right" evidence="24">
        <dbReference type="Rhea" id="RHEA:41877"/>
    </physiologicalReaction>
</comment>
<evidence type="ECO:0000256" key="8">
    <source>
        <dbReference type="ARBA" id="ARBA00022450"/>
    </source>
</evidence>
<dbReference type="EMBL" id="VXIV02000509">
    <property type="protein sequence ID" value="KAF6037821.1"/>
    <property type="molecule type" value="Genomic_DNA"/>
</dbReference>
<comment type="catalytic activity">
    <reaction evidence="51">
        <text>a 2,3-saturated acyl-[ACP] + NADP(+) = a (2E)-enoyl-[ACP] + NADPH + H(+)</text>
        <dbReference type="Rhea" id="RHEA:22564"/>
        <dbReference type="Rhea" id="RHEA-COMP:9925"/>
        <dbReference type="Rhea" id="RHEA-COMP:9926"/>
        <dbReference type="ChEBI" id="CHEBI:15378"/>
        <dbReference type="ChEBI" id="CHEBI:57783"/>
        <dbReference type="ChEBI" id="CHEBI:58349"/>
        <dbReference type="ChEBI" id="CHEBI:78784"/>
        <dbReference type="ChEBI" id="CHEBI:78785"/>
        <dbReference type="EC" id="1.3.1.39"/>
    </reaction>
    <physiologicalReaction direction="right-to-left" evidence="51">
        <dbReference type="Rhea" id="RHEA:22566"/>
    </physiologicalReaction>
</comment>
<feature type="region of interest" description="Disordered" evidence="65">
    <location>
        <begin position="2217"/>
        <end position="2240"/>
    </location>
</feature>
<dbReference type="InterPro" id="IPR029058">
    <property type="entry name" value="AB_hydrolase_fold"/>
</dbReference>
<evidence type="ECO:0000256" key="43">
    <source>
        <dbReference type="ARBA" id="ARBA00047953"/>
    </source>
</evidence>
<dbReference type="Pfam" id="PF00550">
    <property type="entry name" value="PP-binding"/>
    <property type="match status" value="1"/>
</dbReference>
<dbReference type="GO" id="GO:0004315">
    <property type="term" value="F:3-oxoacyl-[acyl-carrier-protein] synthase activity"/>
    <property type="evidence" value="ECO:0007669"/>
    <property type="project" value="UniProtKB-EC"/>
</dbReference>
<dbReference type="Pfam" id="PF02801">
    <property type="entry name" value="Ketoacyl-synt_C"/>
    <property type="match status" value="1"/>
</dbReference>
<evidence type="ECO:0000256" key="21">
    <source>
        <dbReference type="ARBA" id="ARBA00023160"/>
    </source>
</evidence>
<comment type="catalytic activity">
    <reaction evidence="50">
        <text>3-oxohexanoyl-[ACP] + NADPH + H(+) = (3R)-hydroxyhexanoyl-[ACP] + NADP(+)</text>
        <dbReference type="Rhea" id="RHEA:41824"/>
        <dbReference type="Rhea" id="RHEA-COMP:9629"/>
        <dbReference type="Rhea" id="RHEA-COMP:9630"/>
        <dbReference type="ChEBI" id="CHEBI:15378"/>
        <dbReference type="ChEBI" id="CHEBI:57783"/>
        <dbReference type="ChEBI" id="CHEBI:58349"/>
        <dbReference type="ChEBI" id="CHEBI:78456"/>
        <dbReference type="ChEBI" id="CHEBI:78457"/>
    </reaction>
    <physiologicalReaction direction="left-to-right" evidence="50">
        <dbReference type="Rhea" id="RHEA:41825"/>
    </physiologicalReaction>
</comment>
<comment type="catalytic activity">
    <reaction evidence="38">
        <text>tetradecanoyl-[ACP] + malonyl-[ACP] + H(+) = 3-oxohexadecanoyl-[ACP] + holo-[ACP] + CO2</text>
        <dbReference type="Rhea" id="RHEA:41900"/>
        <dbReference type="Rhea" id="RHEA-COMP:9623"/>
        <dbReference type="Rhea" id="RHEA-COMP:9648"/>
        <dbReference type="Rhea" id="RHEA-COMP:9649"/>
        <dbReference type="Rhea" id="RHEA-COMP:9685"/>
        <dbReference type="ChEBI" id="CHEBI:15378"/>
        <dbReference type="ChEBI" id="CHEBI:16526"/>
        <dbReference type="ChEBI" id="CHEBI:64479"/>
        <dbReference type="ChEBI" id="CHEBI:78449"/>
        <dbReference type="ChEBI" id="CHEBI:78477"/>
        <dbReference type="ChEBI" id="CHEBI:78478"/>
    </reaction>
    <physiologicalReaction direction="left-to-right" evidence="38">
        <dbReference type="Rhea" id="RHEA:41901"/>
    </physiologicalReaction>
</comment>
<evidence type="ECO:0000256" key="5">
    <source>
        <dbReference type="ARBA" id="ARBA00012948"/>
    </source>
</evidence>
<dbReference type="EC" id="2.3.1.85" evidence="4"/>
<dbReference type="InterPro" id="IPR032821">
    <property type="entry name" value="PKS_assoc"/>
</dbReference>
<comment type="catalytic activity">
    <reaction evidence="57">
        <text>(2E)-tetradecenoyl-[ACP] + NADPH + H(+) = tetradecanoyl-[ACP] + NADP(+)</text>
        <dbReference type="Rhea" id="RHEA:41896"/>
        <dbReference type="Rhea" id="RHEA-COMP:9647"/>
        <dbReference type="Rhea" id="RHEA-COMP:9648"/>
        <dbReference type="ChEBI" id="CHEBI:15378"/>
        <dbReference type="ChEBI" id="CHEBI:57783"/>
        <dbReference type="ChEBI" id="CHEBI:58349"/>
        <dbReference type="ChEBI" id="CHEBI:78475"/>
        <dbReference type="ChEBI" id="CHEBI:78477"/>
    </reaction>
    <physiologicalReaction direction="left-to-right" evidence="57">
        <dbReference type="Rhea" id="RHEA:41897"/>
    </physiologicalReaction>
</comment>
<comment type="catalytic activity">
    <reaction evidence="25">
        <text>(3R)-hydroxyhexanoyl-[ACP] = (2E)-hexenoyl-[ACP] + H2O</text>
        <dbReference type="Rhea" id="RHEA:41828"/>
        <dbReference type="Rhea" id="RHEA-COMP:9630"/>
        <dbReference type="Rhea" id="RHEA-COMP:9631"/>
        <dbReference type="ChEBI" id="CHEBI:15377"/>
        <dbReference type="ChEBI" id="CHEBI:78457"/>
        <dbReference type="ChEBI" id="CHEBI:78458"/>
    </reaction>
    <physiologicalReaction direction="left-to-right" evidence="25">
        <dbReference type="Rhea" id="RHEA:41829"/>
    </physiologicalReaction>
</comment>
<evidence type="ECO:0000256" key="47">
    <source>
        <dbReference type="ARBA" id="ARBA00048289"/>
    </source>
</evidence>
<dbReference type="UniPathway" id="UPA00094"/>
<comment type="catalytic activity">
    <reaction evidence="28">
        <text>(3R)-hydroxytetradecanoyl-[ACP] = (2E)-tetradecenoyl-[ACP] + H2O</text>
        <dbReference type="Rhea" id="RHEA:41892"/>
        <dbReference type="Rhea" id="RHEA-COMP:9646"/>
        <dbReference type="Rhea" id="RHEA-COMP:9647"/>
        <dbReference type="ChEBI" id="CHEBI:15377"/>
        <dbReference type="ChEBI" id="CHEBI:78474"/>
        <dbReference type="ChEBI" id="CHEBI:78475"/>
    </reaction>
    <physiologicalReaction direction="left-to-right" evidence="28">
        <dbReference type="Rhea" id="RHEA:41893"/>
    </physiologicalReaction>
</comment>
<keyword evidence="10" id="KW-0597">Phosphoprotein</keyword>
<evidence type="ECO:0000256" key="15">
    <source>
        <dbReference type="ARBA" id="ARBA00022857"/>
    </source>
</evidence>
<dbReference type="InterPro" id="IPR042104">
    <property type="entry name" value="PKS_dehydratase_sf"/>
</dbReference>
<evidence type="ECO:0000259" key="66">
    <source>
        <dbReference type="PROSITE" id="PS50075"/>
    </source>
</evidence>
<dbReference type="Gene3D" id="3.10.129.110">
    <property type="entry name" value="Polyketide synthase dehydratase"/>
    <property type="match status" value="1"/>
</dbReference>
<dbReference type="Gene3D" id="1.10.1200.10">
    <property type="entry name" value="ACP-like"/>
    <property type="match status" value="1"/>
</dbReference>
<feature type="region of interest" description="C-terminal hotdog fold" evidence="64">
    <location>
        <begin position="1035"/>
        <end position="1162"/>
    </location>
</feature>
<comment type="catalytic activity">
    <reaction evidence="43">
        <text>3-oxobutanoyl-[ACP] + NADPH + H(+) = (3R)-hydroxybutanoyl-[ACP] + NADP(+)</text>
        <dbReference type="Rhea" id="RHEA:41804"/>
        <dbReference type="Rhea" id="RHEA-COMP:9625"/>
        <dbReference type="Rhea" id="RHEA-COMP:9626"/>
        <dbReference type="ChEBI" id="CHEBI:15378"/>
        <dbReference type="ChEBI" id="CHEBI:57783"/>
        <dbReference type="ChEBI" id="CHEBI:58349"/>
        <dbReference type="ChEBI" id="CHEBI:78450"/>
        <dbReference type="ChEBI" id="CHEBI:78451"/>
    </reaction>
    <physiologicalReaction direction="left-to-right" evidence="43">
        <dbReference type="Rhea" id="RHEA:41805"/>
    </physiologicalReaction>
</comment>
<comment type="catalytic activity">
    <reaction evidence="59">
        <text>3-oxohexadecanoyl-[ACP] + NADPH + H(+) = (3R)-hydroxyhexadecanoyl-[ACP] + NADP(+)</text>
        <dbReference type="Rhea" id="RHEA:41904"/>
        <dbReference type="Rhea" id="RHEA-COMP:9649"/>
        <dbReference type="Rhea" id="RHEA-COMP:9650"/>
        <dbReference type="ChEBI" id="CHEBI:15378"/>
        <dbReference type="ChEBI" id="CHEBI:57783"/>
        <dbReference type="ChEBI" id="CHEBI:58349"/>
        <dbReference type="ChEBI" id="CHEBI:78478"/>
        <dbReference type="ChEBI" id="CHEBI:78480"/>
    </reaction>
    <physiologicalReaction direction="left-to-right" evidence="59">
        <dbReference type="Rhea" id="RHEA:41905"/>
    </physiologicalReaction>
</comment>
<dbReference type="Gene3D" id="3.40.50.1820">
    <property type="entry name" value="alpha/beta hydrolase"/>
    <property type="match status" value="1"/>
</dbReference>
<evidence type="ECO:0000256" key="56">
    <source>
        <dbReference type="ARBA" id="ARBA00049109"/>
    </source>
</evidence>
<evidence type="ECO:0000256" key="26">
    <source>
        <dbReference type="ARBA" id="ARBA00023388"/>
    </source>
</evidence>
<dbReference type="GO" id="GO:0004313">
    <property type="term" value="F:[acyl-carrier-protein] S-acetyltransferase activity"/>
    <property type="evidence" value="ECO:0007669"/>
    <property type="project" value="UniProtKB-EC"/>
</dbReference>
<feature type="active site" description="Proton donor; for dehydratase activity" evidence="64">
    <location>
        <position position="1086"/>
    </location>
</feature>
<evidence type="ECO:0000256" key="12">
    <source>
        <dbReference type="ARBA" id="ARBA00022799"/>
    </source>
</evidence>
<evidence type="ECO:0000256" key="32">
    <source>
        <dbReference type="ARBA" id="ARBA00023442"/>
    </source>
</evidence>
<evidence type="ECO:0000256" key="62">
    <source>
        <dbReference type="ARBA" id="ARBA00049521"/>
    </source>
</evidence>
<dbReference type="SUPFAM" id="SSF47336">
    <property type="entry name" value="ACP-like"/>
    <property type="match status" value="1"/>
</dbReference>
<organism evidence="69 70">
    <name type="scientific">Bugula neritina</name>
    <name type="common">Brown bryozoan</name>
    <name type="synonym">Sertularia neritina</name>
    <dbReference type="NCBI Taxonomy" id="10212"/>
    <lineage>
        <taxon>Eukaryota</taxon>
        <taxon>Metazoa</taxon>
        <taxon>Spiralia</taxon>
        <taxon>Lophotrochozoa</taxon>
        <taxon>Bryozoa</taxon>
        <taxon>Gymnolaemata</taxon>
        <taxon>Cheilostomatida</taxon>
        <taxon>Flustrina</taxon>
        <taxon>Buguloidea</taxon>
        <taxon>Bugulidae</taxon>
        <taxon>Bugula</taxon>
    </lineage>
</organism>
<evidence type="ECO:0000256" key="61">
    <source>
        <dbReference type="ARBA" id="ARBA00049449"/>
    </source>
</evidence>
<evidence type="ECO:0000256" key="11">
    <source>
        <dbReference type="ARBA" id="ARBA00022679"/>
    </source>
</evidence>
<comment type="catalytic activity">
    <reaction evidence="49">
        <text>a fatty acyl-[ACP] + malonyl-[ACP] + H(+) = a 3-oxoacyl-[ACP] + holo-[ACP] + CO2</text>
        <dbReference type="Rhea" id="RHEA:22836"/>
        <dbReference type="Rhea" id="RHEA-COMP:9623"/>
        <dbReference type="Rhea" id="RHEA-COMP:9685"/>
        <dbReference type="Rhea" id="RHEA-COMP:9916"/>
        <dbReference type="Rhea" id="RHEA-COMP:14125"/>
        <dbReference type="ChEBI" id="CHEBI:15378"/>
        <dbReference type="ChEBI" id="CHEBI:16526"/>
        <dbReference type="ChEBI" id="CHEBI:64479"/>
        <dbReference type="ChEBI" id="CHEBI:78449"/>
        <dbReference type="ChEBI" id="CHEBI:78776"/>
        <dbReference type="ChEBI" id="CHEBI:138651"/>
        <dbReference type="EC" id="2.3.1.41"/>
    </reaction>
    <physiologicalReaction direction="left-to-right" evidence="49">
        <dbReference type="Rhea" id="RHEA:22837"/>
    </physiologicalReaction>
</comment>
<evidence type="ECO:0000259" key="67">
    <source>
        <dbReference type="PROSITE" id="PS52004"/>
    </source>
</evidence>
<keyword evidence="22" id="KW-0511">Multifunctional enzyme</keyword>
<dbReference type="Pfam" id="PF00975">
    <property type="entry name" value="Thioesterase"/>
    <property type="match status" value="1"/>
</dbReference>
<dbReference type="InterPro" id="IPR016039">
    <property type="entry name" value="Thiolase-like"/>
</dbReference>
<dbReference type="SMART" id="SM00822">
    <property type="entry name" value="PKS_KR"/>
    <property type="match status" value="1"/>
</dbReference>
<evidence type="ECO:0000256" key="14">
    <source>
        <dbReference type="ARBA" id="ARBA00022832"/>
    </source>
</evidence>
<dbReference type="PROSITE" id="PS00606">
    <property type="entry name" value="KS3_1"/>
    <property type="match status" value="1"/>
</dbReference>
<evidence type="ECO:0000256" key="37">
    <source>
        <dbReference type="ARBA" id="ARBA00047440"/>
    </source>
</evidence>
<keyword evidence="11" id="KW-0808">Transferase</keyword>
<dbReference type="PANTHER" id="PTHR43775">
    <property type="entry name" value="FATTY ACID SYNTHASE"/>
    <property type="match status" value="1"/>
</dbReference>
<evidence type="ECO:0000256" key="50">
    <source>
        <dbReference type="ARBA" id="ARBA00048571"/>
    </source>
</evidence>
<evidence type="ECO:0000256" key="25">
    <source>
        <dbReference type="ARBA" id="ARBA00023373"/>
    </source>
</evidence>
<feature type="domain" description="PKS/mFAS DH" evidence="68">
    <location>
        <begin position="899"/>
        <end position="1162"/>
    </location>
</feature>
<dbReference type="Pfam" id="PF21149">
    <property type="entry name" value="FAS_pseudo-KR"/>
    <property type="match status" value="1"/>
</dbReference>
<dbReference type="InterPro" id="IPR016035">
    <property type="entry name" value="Acyl_Trfase/lysoPLipase"/>
</dbReference>
<accession>A0A7J7KIR5</accession>
<comment type="catalytic activity">
    <reaction evidence="31">
        <text>(3R)-hydroxybutanoyl-[ACP] = (2E)-butenoyl-[ACP] + H2O</text>
        <dbReference type="Rhea" id="RHEA:41808"/>
        <dbReference type="Rhea" id="RHEA-COMP:9626"/>
        <dbReference type="Rhea" id="RHEA-COMP:9627"/>
        <dbReference type="ChEBI" id="CHEBI:15377"/>
        <dbReference type="ChEBI" id="CHEBI:78451"/>
        <dbReference type="ChEBI" id="CHEBI:78453"/>
    </reaction>
    <physiologicalReaction direction="left-to-right" evidence="31">
        <dbReference type="Rhea" id="RHEA:41809"/>
    </physiologicalReaction>
</comment>
<dbReference type="Pfam" id="PF00109">
    <property type="entry name" value="ketoacyl-synt"/>
    <property type="match status" value="1"/>
</dbReference>
<evidence type="ECO:0000256" key="28">
    <source>
        <dbReference type="ARBA" id="ARBA00023398"/>
    </source>
</evidence>
<dbReference type="Pfam" id="PF08659">
    <property type="entry name" value="KR"/>
    <property type="match status" value="1"/>
</dbReference>
<evidence type="ECO:0000256" key="60">
    <source>
        <dbReference type="ARBA" id="ARBA00049422"/>
    </source>
</evidence>
<comment type="catalytic activity">
    <reaction evidence="37">
        <text>3-oxodecanoyl-[ACP] + NADPH + H(+) = (3R)-hydroxydecanoyl-[ACP] + NADP(+)</text>
        <dbReference type="Rhea" id="RHEA:41856"/>
        <dbReference type="Rhea" id="RHEA-COMP:9637"/>
        <dbReference type="Rhea" id="RHEA-COMP:9638"/>
        <dbReference type="ChEBI" id="CHEBI:15378"/>
        <dbReference type="ChEBI" id="CHEBI:57783"/>
        <dbReference type="ChEBI" id="CHEBI:58349"/>
        <dbReference type="ChEBI" id="CHEBI:78464"/>
        <dbReference type="ChEBI" id="CHEBI:78466"/>
    </reaction>
    <physiologicalReaction direction="left-to-right" evidence="37">
        <dbReference type="Rhea" id="RHEA:41857"/>
    </physiologicalReaction>
</comment>
<dbReference type="Gene3D" id="3.40.47.10">
    <property type="match status" value="1"/>
</dbReference>
<dbReference type="InterPro" id="IPR029063">
    <property type="entry name" value="SAM-dependent_MTases_sf"/>
</dbReference>
<evidence type="ECO:0000256" key="40">
    <source>
        <dbReference type="ARBA" id="ARBA00047578"/>
    </source>
</evidence>
<keyword evidence="16" id="KW-0663">Pyridoxal phosphate</keyword>
<evidence type="ECO:0000256" key="3">
    <source>
        <dbReference type="ARBA" id="ARBA00012480"/>
    </source>
</evidence>
<dbReference type="GO" id="GO:0004312">
    <property type="term" value="F:fatty acid synthase activity"/>
    <property type="evidence" value="ECO:0007669"/>
    <property type="project" value="UniProtKB-EC"/>
</dbReference>
<dbReference type="InterPro" id="IPR014043">
    <property type="entry name" value="Acyl_transferase_dom"/>
</dbReference>
<evidence type="ECO:0000256" key="33">
    <source>
        <dbReference type="ARBA" id="ARBA00044883"/>
    </source>
</evidence>
<dbReference type="Gene3D" id="3.40.366.10">
    <property type="entry name" value="Malonyl-Coenzyme A Acyl Carrier Protein, domain 2"/>
    <property type="match status" value="1"/>
</dbReference>
<evidence type="ECO:0000256" key="24">
    <source>
        <dbReference type="ARBA" id="ARBA00023351"/>
    </source>
</evidence>
<comment type="catalytic activity">
    <reaction evidence="30">
        <text>(3R)-hydroxyhexadecanoyl-[ACP] = (2E)-hexadecenoyl-[ACP] + H2O</text>
        <dbReference type="Rhea" id="RHEA:41908"/>
        <dbReference type="Rhea" id="RHEA-COMP:9650"/>
        <dbReference type="Rhea" id="RHEA-COMP:9651"/>
        <dbReference type="ChEBI" id="CHEBI:15377"/>
        <dbReference type="ChEBI" id="CHEBI:78480"/>
        <dbReference type="ChEBI" id="CHEBI:78481"/>
    </reaction>
    <physiologicalReaction direction="left-to-right" evidence="30">
        <dbReference type="Rhea" id="RHEA:41909"/>
    </physiologicalReaction>
</comment>
<dbReference type="InterPro" id="IPR016036">
    <property type="entry name" value="Malonyl_transacylase_ACP-bd"/>
</dbReference>
<evidence type="ECO:0000256" key="34">
    <source>
        <dbReference type="ARBA" id="ARBA00047300"/>
    </source>
</evidence>
<comment type="catalytic activity">
    <reaction evidence="48">
        <text>(2E)-octenoyl-[ACP] + NADPH + H(+) = octanoyl-[ACP] + NADP(+)</text>
        <dbReference type="Rhea" id="RHEA:41848"/>
        <dbReference type="Rhea" id="RHEA-COMP:9635"/>
        <dbReference type="Rhea" id="RHEA-COMP:9636"/>
        <dbReference type="ChEBI" id="CHEBI:15378"/>
        <dbReference type="ChEBI" id="CHEBI:57783"/>
        <dbReference type="ChEBI" id="CHEBI:58349"/>
        <dbReference type="ChEBI" id="CHEBI:78462"/>
        <dbReference type="ChEBI" id="CHEBI:78463"/>
    </reaction>
    <physiologicalReaction direction="left-to-right" evidence="48">
        <dbReference type="Rhea" id="RHEA:41849"/>
    </physiologicalReaction>
</comment>
<evidence type="ECO:0000256" key="7">
    <source>
        <dbReference type="ARBA" id="ARBA00018769"/>
    </source>
</evidence>
<evidence type="ECO:0000256" key="59">
    <source>
        <dbReference type="ARBA" id="ARBA00049414"/>
    </source>
</evidence>
<dbReference type="PROSITE" id="PS52019">
    <property type="entry name" value="PKS_MFAS_DH"/>
    <property type="match status" value="1"/>
</dbReference>
<dbReference type="InterPro" id="IPR036291">
    <property type="entry name" value="NAD(P)-bd_dom_sf"/>
</dbReference>
<dbReference type="GO" id="GO:0006633">
    <property type="term" value="P:fatty acid biosynthetic process"/>
    <property type="evidence" value="ECO:0007669"/>
    <property type="project" value="UniProtKB-UniPathway"/>
</dbReference>
<comment type="catalytic activity">
    <reaction evidence="53">
        <text>hexadecanoyl-[ACP] + H2O = hexadecanoate + holo-[ACP] + H(+)</text>
        <dbReference type="Rhea" id="RHEA:41932"/>
        <dbReference type="Rhea" id="RHEA-COMP:9652"/>
        <dbReference type="Rhea" id="RHEA-COMP:9685"/>
        <dbReference type="ChEBI" id="CHEBI:7896"/>
        <dbReference type="ChEBI" id="CHEBI:15377"/>
        <dbReference type="ChEBI" id="CHEBI:15378"/>
        <dbReference type="ChEBI" id="CHEBI:64479"/>
        <dbReference type="ChEBI" id="CHEBI:78483"/>
        <dbReference type="EC" id="3.1.2.14"/>
    </reaction>
    <physiologicalReaction direction="left-to-right" evidence="53">
        <dbReference type="Rhea" id="RHEA:41933"/>
    </physiologicalReaction>
</comment>
<evidence type="ECO:0000256" key="31">
    <source>
        <dbReference type="ARBA" id="ARBA00023402"/>
    </source>
</evidence>
<keyword evidence="17" id="KW-0007">Acetylation</keyword>
<evidence type="ECO:0000256" key="64">
    <source>
        <dbReference type="PROSITE-ProRule" id="PRU01363"/>
    </source>
</evidence>
<evidence type="ECO:0000256" key="20">
    <source>
        <dbReference type="ARBA" id="ARBA00023098"/>
    </source>
</evidence>
<comment type="catalytic activity">
    <reaction evidence="63">
        <text>octanoyl-[ACP] + malonyl-[ACP] + H(+) = 3-oxodecanoyl-[ACP] + holo-[ACP] + CO2</text>
        <dbReference type="Rhea" id="RHEA:41852"/>
        <dbReference type="Rhea" id="RHEA-COMP:9623"/>
        <dbReference type="Rhea" id="RHEA-COMP:9636"/>
        <dbReference type="Rhea" id="RHEA-COMP:9637"/>
        <dbReference type="Rhea" id="RHEA-COMP:9685"/>
        <dbReference type="ChEBI" id="CHEBI:15378"/>
        <dbReference type="ChEBI" id="CHEBI:16526"/>
        <dbReference type="ChEBI" id="CHEBI:64479"/>
        <dbReference type="ChEBI" id="CHEBI:78449"/>
        <dbReference type="ChEBI" id="CHEBI:78463"/>
        <dbReference type="ChEBI" id="CHEBI:78464"/>
    </reaction>
    <physiologicalReaction direction="left-to-right" evidence="63">
        <dbReference type="Rhea" id="RHEA:41853"/>
    </physiologicalReaction>
</comment>
<dbReference type="GO" id="GO:0031177">
    <property type="term" value="F:phosphopantetheine binding"/>
    <property type="evidence" value="ECO:0007669"/>
    <property type="project" value="InterPro"/>
</dbReference>
<dbReference type="SUPFAM" id="SSF51735">
    <property type="entry name" value="NAD(P)-binding Rossmann-fold domains"/>
    <property type="match status" value="2"/>
</dbReference>
<evidence type="ECO:0000256" key="30">
    <source>
        <dbReference type="ARBA" id="ARBA00023401"/>
    </source>
</evidence>
<evidence type="ECO:0000256" key="27">
    <source>
        <dbReference type="ARBA" id="ARBA00023394"/>
    </source>
</evidence>
<dbReference type="EC" id="3.1.2.14" evidence="3"/>
<evidence type="ECO:0000256" key="23">
    <source>
        <dbReference type="ARBA" id="ARBA00023332"/>
    </source>
</evidence>
<comment type="catalytic activity">
    <reaction evidence="52">
        <text>holo-[ACP] + acetyl-CoA = acetyl-[ACP] + CoA</text>
        <dbReference type="Rhea" id="RHEA:41788"/>
        <dbReference type="Rhea" id="RHEA-COMP:9621"/>
        <dbReference type="Rhea" id="RHEA-COMP:9685"/>
        <dbReference type="ChEBI" id="CHEBI:57287"/>
        <dbReference type="ChEBI" id="CHEBI:57288"/>
        <dbReference type="ChEBI" id="CHEBI:64479"/>
        <dbReference type="ChEBI" id="CHEBI:78446"/>
        <dbReference type="EC" id="2.3.1.38"/>
    </reaction>
    <physiologicalReaction direction="left-to-right" evidence="52">
        <dbReference type="Rhea" id="RHEA:41789"/>
    </physiologicalReaction>
</comment>
<dbReference type="Pfam" id="PF21089">
    <property type="entry name" value="PKS_DH_N"/>
    <property type="match status" value="1"/>
</dbReference>
<evidence type="ECO:0000256" key="35">
    <source>
        <dbReference type="ARBA" id="ARBA00047394"/>
    </source>
</evidence>
<evidence type="ECO:0000256" key="51">
    <source>
        <dbReference type="ARBA" id="ARBA00048650"/>
    </source>
</evidence>
<comment type="pathway">
    <text evidence="1">Lipid metabolism.</text>
</comment>
<dbReference type="InterPro" id="IPR001031">
    <property type="entry name" value="Thioesterase"/>
</dbReference>
<keyword evidence="18" id="KW-0560">Oxidoreductase</keyword>
<comment type="catalytic activity">
    <reaction evidence="55">
        <text>(2E)-octadecenoyl-[ACP] + NADPH + H(+) = octadecanoyl-[ACP] + NADP(+)</text>
        <dbReference type="Rhea" id="RHEA:41928"/>
        <dbReference type="Rhea" id="RHEA-COMP:9655"/>
        <dbReference type="Rhea" id="RHEA-COMP:9656"/>
        <dbReference type="ChEBI" id="CHEBI:15378"/>
        <dbReference type="ChEBI" id="CHEBI:57783"/>
        <dbReference type="ChEBI" id="CHEBI:58349"/>
        <dbReference type="ChEBI" id="CHEBI:78489"/>
        <dbReference type="ChEBI" id="CHEBI:78495"/>
    </reaction>
    <physiologicalReaction direction="left-to-right" evidence="55">
        <dbReference type="Rhea" id="RHEA:41929"/>
    </physiologicalReaction>
</comment>
<feature type="domain" description="Ketosynthase family 3 (KS3)" evidence="67">
    <location>
        <begin position="53"/>
        <end position="460"/>
    </location>
</feature>
<comment type="catalytic activity">
    <reaction evidence="41">
        <text>(2E)-hexadecenoyl-[ACP] + NADPH + H(+) = hexadecanoyl-[ACP] + NADP(+)</text>
        <dbReference type="Rhea" id="RHEA:41912"/>
        <dbReference type="Rhea" id="RHEA-COMP:9651"/>
        <dbReference type="Rhea" id="RHEA-COMP:9652"/>
        <dbReference type="ChEBI" id="CHEBI:15378"/>
        <dbReference type="ChEBI" id="CHEBI:57783"/>
        <dbReference type="ChEBI" id="CHEBI:58349"/>
        <dbReference type="ChEBI" id="CHEBI:78481"/>
        <dbReference type="ChEBI" id="CHEBI:78483"/>
    </reaction>
    <physiologicalReaction direction="left-to-right" evidence="41">
        <dbReference type="Rhea" id="RHEA:41913"/>
    </physiologicalReaction>
</comment>
<dbReference type="SUPFAM" id="SSF52151">
    <property type="entry name" value="FabD/lysophospholipase-like"/>
    <property type="match status" value="1"/>
</dbReference>
<dbReference type="InterPro" id="IPR057326">
    <property type="entry name" value="KR_dom"/>
</dbReference>
<dbReference type="OrthoDB" id="329835at2759"/>
<feature type="region of interest" description="N-terminal hotdog fold" evidence="64">
    <location>
        <begin position="899"/>
        <end position="1021"/>
    </location>
</feature>
<sequence>MPANADGIIPQLMEDQIITDFRPVDGEDERPAAISVDASTGLIQTAQWQREFKGDVVISGMSCRLPESDSVDEFRDHLMNNDDMVTDDGRRWTPGVHGLPTRSGKLKDLTKFDATYFGVHAKQANRMDPQLRMLLEVSHEAIVDAGVNPSSLKGSNTGVFVGASASESADSWSANPSSTNGFTMIGCQRGMFSNRLSYFFDFKGPSFTMDTACSSSLLAMDQALLAIRTGQCDAALVAGSSLCIKPATAIQFNNLSMLSTDGACKSFDESGNGYARSEGIVAIFLQKHQESKRVYAQLIHSKNNSDGAKEDNKSITFPSGQTQKTLMTQTYAECGVHPSNIVYVEAHGTGTKAGDPEEVNSIADLFCKGRQSPLLIGSTKSNMGHPEPVSGLAALVKVLIASEEKVLPSNLHYKTPNPNIPALQDGRLKVVSKNTPWSGGLVALNSFGFGGTNVHSVINTSATRQKKKSNQQVRLVTYCGRTEETLKAMLEDVTLKHADKIDLHNLLSRSSTQNYLGHPYRGYAITNLPDDSQVLDVQKCTSANKKLWYVFTGMGCQWFGMARELMTIDVFSNSITRSNTYLSEFNVDLFKILMSEDATHIQNTINSFVSIAAIQVALVDLLTAIGLTPDGMLGHSVGELGCGYADGSLTAKETVLAAYWRGRCITEAKLDPGAMAAVGLTWQEAKERCPSGVVPACHNAEDTVTISGPAEAVRTFVAQLKEEGYFAKEVASNGVAFHSYYMSAIAPKLQECLSKVITPKKRSSRWISTSIPQELWGSDLHNSSSASYHVNNLVSPVLFQEALNFIPEDAVTIEIAPHGLLQSILKRSLSTDCINISLQKRGHENNLLMFYEGIGKLYQAGFNPDVTRLYGDVVFPVPSGTPSISSLIRWDHSATYDVPTETDFDLQAGNSGGASYDISLAENSENEQQFLIGHQIDGRILYPATGYLVLAWKTLAQILGRELNTLPVIFEDVSIHEATILHQEDTVTIFVSLLPNTGKFEIIEDGKVKASGKISTAEEADVLLNCPHYFGDEQTDLIEMAPNDVYKDLRLRGYEYSGQFQGILKATSKGERGLLKWNNNWISLLDTMLQITILGCNDGSLQLPTRLANIRINPQKLVLGTMEYNDNTCVEVTSDSDLHLIQTPGVQIFGLQTTAAPRRKDLKSPILETCEFVANDRVVAAKPDFQDYLDCCSFAAYSSLKCIEGNTKALRIPNSFITQLSQMYKSNHDVNDMLDIFPKDKKHALLTYLKALSVQVNDPESNIDMKEDVLLTSILDAKALKPALDIVFENITSHKLKITELGRENSKPCYGRVLDVYDNTPLVKVDYTLWTHSNSTACEDSRVAVVEAGIDVNHIPVTEQNLIILSHLHEVENGIDILKKMLKKNGFVLNIEYNTESQVAESALLTEFHLVYKVRDSLQTMYLWKKADFKPEGEEILMNITGFGTEWVESLKEKMASLSTSPNSRLWIVADAPNGTLGLVNCLKQEDFGDQIRCIFNAGATKLPEMSSEEIKELKKKDLAINVYCNGQWGTYRHLPLKINETKMTQFANVNVSPTGSGLSNLKWMESPMKYFKSTDGSKLCSVSYAALNFRDVMLATGKLAPEAIPGYEKMRDCLLGMEFSGYCDGRRVMGLSDARAMATAVNADPRFLWDIPPHWSMSEAATVPVVYSTAYYALIVRGRLLSNESVLIHSGSGGVGQAAINIALSMGCQVFTTVGNEQKKQFLLDQFPELKSDHILNSRSATFEFDVLRLTKGQGVNVVLNSLAEEKLQASVRLLSKHARFLEIGKFDLANNSSLGMAVFLKNTSFHGILLDSLFDNGNKEWEQVRELVTKGIESGVVRPLSYTKFEKNEIENAFRFMASGKHIGKVLLEVNDSTNGELQQTDAVPQYYCSPYKSYLITGGLGGFGLELAQWLVSRGAKYLILTSRSGVTNGYQAKVLEQLRRNGAEVKISKRNAACYGEAQNLIKECMSMAPLGGLFNLAMVLKDAVIGNQTEASFKAVFEPKVTGTLNLDSLTRELCSESLDSFVVFSSISGGRGNAGQSNYGYANTAMERMCERRVKDGLPGLAIQWGAIGDVGVVVTSLGGDDTEVGGTLPQRLKSCLSVMETMLSQTSSPVLSSYVVADKVSSTSSENKRDVVEAVFKILGVKDVSSISNDSSLGSLGLDSLMAVEVKQVLEREFDLNFTMKEIRALTITSLRSAVNVEAVTNKLDSVSLSTESASESSSDKTSDSVSLDKVGSDENILPSSSVVTMKTSEDSDLKVFMIHPIEGHINQLMQVASNLNATVYGFQCTADAPLQSIEELASFYIKLMKGLSKADTYNIIGYSFGATIAFEMCLQLQNLGEKYSLVLLDGSHSYVKMFTSMYLDELITVEMKQTEALSSFLERMLCFEDNCQQTRQILTECKTLEEKLKAVSQMVNTSKRGQQYDRQDIEKAALSFYQKLVAADLYIPAGRLTSPLLLIKAEQSATNGDDDYGLHEVCDHLSVSLSDGNHKQFIMDDNSHKVATMLMQWYN</sequence>
<comment type="catalytic activity">
    <reaction evidence="46">
        <text>(2E)-dodecenoyl-[ACP] + NADPH + H(+) = dodecanoyl-[ACP] + NADP(+)</text>
        <dbReference type="Rhea" id="RHEA:41880"/>
        <dbReference type="Rhea" id="RHEA-COMP:9643"/>
        <dbReference type="Rhea" id="RHEA-COMP:9644"/>
        <dbReference type="ChEBI" id="CHEBI:15378"/>
        <dbReference type="ChEBI" id="CHEBI:57783"/>
        <dbReference type="ChEBI" id="CHEBI:58349"/>
        <dbReference type="ChEBI" id="CHEBI:65264"/>
        <dbReference type="ChEBI" id="CHEBI:78472"/>
    </reaction>
    <physiologicalReaction direction="left-to-right" evidence="46">
        <dbReference type="Rhea" id="RHEA:41881"/>
    </physiologicalReaction>
</comment>